<dbReference type="Proteomes" id="UP000190188">
    <property type="component" value="Unassembled WGS sequence"/>
</dbReference>
<name>A0A1T2X602_9BACL</name>
<dbReference type="STRING" id="1324314.BVG16_22270"/>
<reference evidence="2 3" key="1">
    <citation type="submission" date="2017-01" db="EMBL/GenBank/DDBJ databases">
        <title>Genome analysis of Paenibacillus selenitrireducens ES3-24.</title>
        <authorList>
            <person name="Xu D."/>
            <person name="Yao R."/>
            <person name="Zheng S."/>
        </authorList>
    </citation>
    <scope>NUCLEOTIDE SEQUENCE [LARGE SCALE GENOMIC DNA]</scope>
    <source>
        <strain evidence="2 3">ES3-24</strain>
    </source>
</reference>
<evidence type="ECO:0000313" key="3">
    <source>
        <dbReference type="Proteomes" id="UP000190188"/>
    </source>
</evidence>
<keyword evidence="1" id="KW-0472">Membrane</keyword>
<dbReference type="EMBL" id="MSZX01000009">
    <property type="protein sequence ID" value="OPA75319.1"/>
    <property type="molecule type" value="Genomic_DNA"/>
</dbReference>
<keyword evidence="1" id="KW-0812">Transmembrane</keyword>
<accession>A0A1T2X602</accession>
<gene>
    <name evidence="2" type="ORF">BVG16_22270</name>
</gene>
<keyword evidence="1" id="KW-1133">Transmembrane helix</keyword>
<evidence type="ECO:0000256" key="1">
    <source>
        <dbReference type="SAM" id="Phobius"/>
    </source>
</evidence>
<keyword evidence="3" id="KW-1185">Reference proteome</keyword>
<dbReference type="RefSeq" id="WP_078501391.1">
    <property type="nucleotide sequence ID" value="NZ_MSZX01000009.1"/>
</dbReference>
<protein>
    <recommendedName>
        <fullName evidence="4">DUF4367 domain-containing protein</fullName>
    </recommendedName>
</protein>
<comment type="caution">
    <text evidence="2">The sequence shown here is derived from an EMBL/GenBank/DDBJ whole genome shotgun (WGS) entry which is preliminary data.</text>
</comment>
<dbReference type="AlphaFoldDB" id="A0A1T2X602"/>
<evidence type="ECO:0000313" key="2">
    <source>
        <dbReference type="EMBL" id="OPA75319.1"/>
    </source>
</evidence>
<evidence type="ECO:0008006" key="4">
    <source>
        <dbReference type="Google" id="ProtNLM"/>
    </source>
</evidence>
<feature type="transmembrane region" description="Helical" evidence="1">
    <location>
        <begin position="93"/>
        <end position="112"/>
    </location>
</feature>
<dbReference type="OrthoDB" id="2547978at2"/>
<sequence length="370" mass="40945">MTNNPLHPKDDKHQTDEAWNRFQAKLAEEPINPTWATWTAAHNDNNQNLNTELDQQGTFEAGADHSENHAISTIKPKYVRDKKRKPMTRGRKWAGFAAACCIVGAVIATPVGNKALAAIFNQFKVQNVAAVNESDIRNIFNQISENGEISESINLFGDFKHTNGTLQGEFTPEAAGERLGYPLLPIVKDNQITKAYISPSQSMTFSLHVDEVNKALRKLGASKLLPTSVDGKPITLEIPEQVNYNLSEGEQWANLSQLNVPKVTVDPSISVEEALDAVLNFPLLPDYLKESLQQSRILSGDIPMPIITGDKTTKTTIQGTEVIVQDETSGDYTNFRGTWVKDGQLYMFNGGNMFATHEAFMDKLKELIGS</sequence>
<organism evidence="2 3">
    <name type="scientific">Paenibacillus selenitireducens</name>
    <dbReference type="NCBI Taxonomy" id="1324314"/>
    <lineage>
        <taxon>Bacteria</taxon>
        <taxon>Bacillati</taxon>
        <taxon>Bacillota</taxon>
        <taxon>Bacilli</taxon>
        <taxon>Bacillales</taxon>
        <taxon>Paenibacillaceae</taxon>
        <taxon>Paenibacillus</taxon>
    </lineage>
</organism>
<proteinExistence type="predicted"/>